<sequence length="647" mass="67467">MLFAALALYQVNVVPAQNGAIESEHNQQVHDELQDLRNAIRNVGTSGGSESVSVTLGTRYPTRTFLTNPTDPTGTLRTSETGAVGIDNAEFDGRYTTTADELLGEDFETRTLSYEPSYNEYRDAPTTRLEHGFAFNEFSDASVALTDQPVIDDERITIVLVEGSLSMSSRGATTVDTRILSGPTDPITLEDDGANITITVPTASPRAWNESIGTEFGPASGAEHARVTGYADGQLTVELEGDTEYELRMARIAVGDGRDDGSDEFDINRVTADDTDSSGAYDVRWDTDRINDEERVSCTDESCTFTAANAGDTIPASVETVPAVDDAAVEYAVGNNEIAGLVPGRGTIQDGVHETALEARSNGTTTLFASSGGAGDALDVTVAVESAEASLPDGSVAYHDRNDDGVYNDGEPTYTEADLESVDVSGSLIVVGDAFSANGMDLTAERLTVEEGATLETRYGGIQLTTNSGEVAVAGTLDTTAGSGQSVTLDAAGGTDLSGGTIRSSGGIDMGASGSITADDATLDATDASYGSITVSGDDSVGLRRAVVQTEGTITITAGASFDATASDFESTGIGQEIALESSDDMTLDRSTIDVGPFGTMTGDLNRGSNTLFVDGAEFRRGDDPGPFDFSPNGVDVRGTPAVGWTW</sequence>
<evidence type="ECO:0000313" key="2">
    <source>
        <dbReference type="Proteomes" id="UP000219689"/>
    </source>
</evidence>
<reference evidence="1 2" key="1">
    <citation type="submission" date="2017-09" db="EMBL/GenBank/DDBJ databases">
        <title>Genome sequences of Natrinema ejinorence JCM 13890T.</title>
        <authorList>
            <person name="Roh S.W."/>
            <person name="Kim Y.B."/>
            <person name="Kim J.Y."/>
        </authorList>
    </citation>
    <scope>NUCLEOTIDE SEQUENCE [LARGE SCALE GENOMIC DNA]</scope>
    <source>
        <strain evidence="1 2">JCM 13890</strain>
    </source>
</reference>
<name>A0A2A5R0J9_9EURY</name>
<comment type="caution">
    <text evidence="1">The sequence shown here is derived from an EMBL/GenBank/DDBJ whole genome shotgun (WGS) entry which is preliminary data.</text>
</comment>
<dbReference type="AlphaFoldDB" id="A0A2A5R0J9"/>
<evidence type="ECO:0000313" key="1">
    <source>
        <dbReference type="EMBL" id="PCR92620.1"/>
    </source>
</evidence>
<dbReference type="EMBL" id="NXNI01000001">
    <property type="protein sequence ID" value="PCR92620.1"/>
    <property type="molecule type" value="Genomic_DNA"/>
</dbReference>
<dbReference type="Proteomes" id="UP000219689">
    <property type="component" value="Unassembled WGS sequence"/>
</dbReference>
<dbReference type="OrthoDB" id="121941at2157"/>
<keyword evidence="2" id="KW-1185">Reference proteome</keyword>
<gene>
    <name evidence="1" type="ORF">CP557_05585</name>
</gene>
<accession>A0A2A5R0J9</accession>
<organism evidence="1 2">
    <name type="scientific">Natrinema ejinorense</name>
    <dbReference type="NCBI Taxonomy" id="373386"/>
    <lineage>
        <taxon>Archaea</taxon>
        <taxon>Methanobacteriati</taxon>
        <taxon>Methanobacteriota</taxon>
        <taxon>Stenosarchaea group</taxon>
        <taxon>Halobacteria</taxon>
        <taxon>Halobacteriales</taxon>
        <taxon>Natrialbaceae</taxon>
        <taxon>Natrinema</taxon>
    </lineage>
</organism>
<protein>
    <submittedName>
        <fullName evidence="1">Uncharacterized protein</fullName>
    </submittedName>
</protein>
<proteinExistence type="predicted"/>